<dbReference type="AlphaFoldDB" id="A0A4R4ZG32"/>
<dbReference type="RefSeq" id="WP_132170982.1">
    <property type="nucleotide sequence ID" value="NZ_SMKX01000074.1"/>
</dbReference>
<feature type="signal peptide" evidence="1">
    <location>
        <begin position="1"/>
        <end position="24"/>
    </location>
</feature>
<evidence type="ECO:0000256" key="1">
    <source>
        <dbReference type="SAM" id="SignalP"/>
    </source>
</evidence>
<protein>
    <submittedName>
        <fullName evidence="2">Uncharacterized protein</fullName>
    </submittedName>
</protein>
<evidence type="ECO:0000313" key="2">
    <source>
        <dbReference type="EMBL" id="TDD57463.1"/>
    </source>
</evidence>
<evidence type="ECO:0000313" key="3">
    <source>
        <dbReference type="Proteomes" id="UP000295124"/>
    </source>
</evidence>
<keyword evidence="3" id="KW-1185">Reference proteome</keyword>
<sequence>MRKIVLTAASAALLTAGLQAPAWAAAPAAPTDLTVDWAAGKVHLTWKDAGEANQIFAEYDGGTPALIASVTADAGNEFSLSAPLTASDKVRLIVKSAVGEEASDGTPTALFDTRRPAVPALQDANLAANLTTALAWTLGAVADQTPGDPLDLPGNGAVRANIDLPGTATTFYSFAPGEPSGIVPAYARPTAIKLSAFNEWGQSAQDTKTVRLGTLGAAITVPSKAVYSARLGIKSTVDLFTSEGREERASDVKVELQARAKATDAWKTYGRYTGNTTAAFDTGIASLGNRQYRLLLPARKVVSANVIALTPPTSTSPKSSTTLVKIVSGGFNPTVGRPGVRWTLSLKVLPAVTVKATVQSYNWDNNTWYNDGTVQLTKGSYFYRSDPDSELGTIRLRFVAPTVVVNGLTVNANTSPAYSQTIR</sequence>
<dbReference type="OrthoDB" id="9818552at2"/>
<comment type="caution">
    <text evidence="2">The sequence shown here is derived from an EMBL/GenBank/DDBJ whole genome shotgun (WGS) entry which is preliminary data.</text>
</comment>
<dbReference type="Proteomes" id="UP000295124">
    <property type="component" value="Unassembled WGS sequence"/>
</dbReference>
<dbReference type="EMBL" id="SMKX01000074">
    <property type="protein sequence ID" value="TDD57463.1"/>
    <property type="molecule type" value="Genomic_DNA"/>
</dbReference>
<gene>
    <name evidence="2" type="ORF">E1263_23730</name>
</gene>
<keyword evidence="1" id="KW-0732">Signal</keyword>
<organism evidence="2 3">
    <name type="scientific">Kribbella antibiotica</name>
    <dbReference type="NCBI Taxonomy" id="190195"/>
    <lineage>
        <taxon>Bacteria</taxon>
        <taxon>Bacillati</taxon>
        <taxon>Actinomycetota</taxon>
        <taxon>Actinomycetes</taxon>
        <taxon>Propionibacteriales</taxon>
        <taxon>Kribbellaceae</taxon>
        <taxon>Kribbella</taxon>
    </lineage>
</organism>
<feature type="chain" id="PRO_5020646042" evidence="1">
    <location>
        <begin position="25"/>
        <end position="423"/>
    </location>
</feature>
<name>A0A4R4ZG32_9ACTN</name>
<proteinExistence type="predicted"/>
<reference evidence="2 3" key="1">
    <citation type="submission" date="2019-03" db="EMBL/GenBank/DDBJ databases">
        <title>Draft genome sequences of novel Actinobacteria.</title>
        <authorList>
            <person name="Sahin N."/>
            <person name="Ay H."/>
            <person name="Saygin H."/>
        </authorList>
    </citation>
    <scope>NUCLEOTIDE SEQUENCE [LARGE SCALE GENOMIC DNA]</scope>
    <source>
        <strain evidence="2 3">JCM 13523</strain>
    </source>
</reference>
<accession>A0A4R4ZG32</accession>